<sequence>MTCQTIKYISIPIVITIGASTAFILYRTLKNKKVKNPDRILEEVKSYFMDIKGSYILHEPLQNKEQYLNRLVYQGGITQNKNNRDIEYTFYADAHTGEILTIEEN</sequence>
<reference evidence="3" key="1">
    <citation type="submission" date="2016-02" db="EMBL/GenBank/DDBJ databases">
        <title>Genomic sequence of a clinical Staphylococcus hominis isolate.</title>
        <authorList>
            <person name="McClure J.M."/>
            <person name="Zhang K."/>
        </authorList>
    </citation>
    <scope>NUCLEOTIDE SEQUENCE</scope>
    <source>
        <strain evidence="3">C34847</strain>
    </source>
</reference>
<keyword evidence="1" id="KW-1133">Transmembrane helix</keyword>
<proteinExistence type="predicted"/>
<dbReference type="EMBL" id="CP014567">
    <property type="protein sequence ID" value="AVI07060.1"/>
    <property type="molecule type" value="Genomic_DNA"/>
</dbReference>
<accession>A0A3S7GXW3</accession>
<organism evidence="3">
    <name type="scientific">Staphylococcus hominis</name>
    <dbReference type="NCBI Taxonomy" id="1290"/>
    <lineage>
        <taxon>Bacteria</taxon>
        <taxon>Bacillati</taxon>
        <taxon>Bacillota</taxon>
        <taxon>Bacilli</taxon>
        <taxon>Bacillales</taxon>
        <taxon>Staphylococcaceae</taxon>
        <taxon>Staphylococcus</taxon>
    </lineage>
</organism>
<keyword evidence="1" id="KW-0812">Transmembrane</keyword>
<protein>
    <recommendedName>
        <fullName evidence="2">PepSY domain-containing protein</fullName>
    </recommendedName>
</protein>
<gene>
    <name evidence="3" type="ORF">AZE34_10040</name>
</gene>
<feature type="transmembrane region" description="Helical" evidence="1">
    <location>
        <begin position="6"/>
        <end position="26"/>
    </location>
</feature>
<evidence type="ECO:0000313" key="3">
    <source>
        <dbReference type="EMBL" id="AVI07060.1"/>
    </source>
</evidence>
<dbReference type="RefSeq" id="WP_037541145.1">
    <property type="nucleotide sequence ID" value="NZ_CABMJU010000072.1"/>
</dbReference>
<dbReference type="InterPro" id="IPR025711">
    <property type="entry name" value="PepSY"/>
</dbReference>
<name>A0A3S7GXW3_STAHO</name>
<feature type="domain" description="PepSY" evidence="2">
    <location>
        <begin position="38"/>
        <end position="102"/>
    </location>
</feature>
<keyword evidence="1" id="KW-0472">Membrane</keyword>
<evidence type="ECO:0000256" key="1">
    <source>
        <dbReference type="SAM" id="Phobius"/>
    </source>
</evidence>
<dbReference type="AlphaFoldDB" id="A0A3S7GXW3"/>
<evidence type="ECO:0000259" key="2">
    <source>
        <dbReference type="Pfam" id="PF03413"/>
    </source>
</evidence>
<dbReference type="Pfam" id="PF03413">
    <property type="entry name" value="PepSY"/>
    <property type="match status" value="1"/>
</dbReference>